<proteinExistence type="predicted"/>
<evidence type="ECO:0000313" key="1">
    <source>
        <dbReference type="EMBL" id="MFD0749019.1"/>
    </source>
</evidence>
<dbReference type="PROSITE" id="PS51257">
    <property type="entry name" value="PROKAR_LIPOPROTEIN"/>
    <property type="match status" value="1"/>
</dbReference>
<evidence type="ECO:0008006" key="3">
    <source>
        <dbReference type="Google" id="ProtNLM"/>
    </source>
</evidence>
<accession>A0ABW2YTW2</accession>
<sequence>MKAVRISIISIQFLLLISCSSKRELKFQGTDYAYKLSIPFEHKIAKWQNHNAELMEKFGEARMNDGSVIYVTNDIKGGGGVEDYKTEKYGTYSLSHYILNDTSTIHGSHNGKFWKEIKYYNIVVGYYDVSGDRKTKYDEIISTIIPQVENARQLIK</sequence>
<dbReference type="EMBL" id="JBHTHU010000001">
    <property type="protein sequence ID" value="MFD0749019.1"/>
    <property type="molecule type" value="Genomic_DNA"/>
</dbReference>
<name>A0ABW2YTW2_9SPHI</name>
<protein>
    <recommendedName>
        <fullName evidence="3">Gliding motility-associated lipoprotein GldD</fullName>
    </recommendedName>
</protein>
<dbReference type="RefSeq" id="WP_377097024.1">
    <property type="nucleotide sequence ID" value="NZ_JBHTHU010000001.1"/>
</dbReference>
<gene>
    <name evidence="1" type="ORF">ACFQZS_02625</name>
</gene>
<comment type="caution">
    <text evidence="1">The sequence shown here is derived from an EMBL/GenBank/DDBJ whole genome shotgun (WGS) entry which is preliminary data.</text>
</comment>
<keyword evidence="2" id="KW-1185">Reference proteome</keyword>
<organism evidence="1 2">
    <name type="scientific">Mucilaginibacter calamicampi</name>
    <dbReference type="NCBI Taxonomy" id="1302352"/>
    <lineage>
        <taxon>Bacteria</taxon>
        <taxon>Pseudomonadati</taxon>
        <taxon>Bacteroidota</taxon>
        <taxon>Sphingobacteriia</taxon>
        <taxon>Sphingobacteriales</taxon>
        <taxon>Sphingobacteriaceae</taxon>
        <taxon>Mucilaginibacter</taxon>
    </lineage>
</organism>
<reference evidence="2" key="1">
    <citation type="journal article" date="2019" name="Int. J. Syst. Evol. Microbiol.">
        <title>The Global Catalogue of Microorganisms (GCM) 10K type strain sequencing project: providing services to taxonomists for standard genome sequencing and annotation.</title>
        <authorList>
            <consortium name="The Broad Institute Genomics Platform"/>
            <consortium name="The Broad Institute Genome Sequencing Center for Infectious Disease"/>
            <person name="Wu L."/>
            <person name="Ma J."/>
        </authorList>
    </citation>
    <scope>NUCLEOTIDE SEQUENCE [LARGE SCALE GENOMIC DNA]</scope>
    <source>
        <strain evidence="2">CCUG 63418</strain>
    </source>
</reference>
<evidence type="ECO:0000313" key="2">
    <source>
        <dbReference type="Proteomes" id="UP001596958"/>
    </source>
</evidence>
<dbReference type="Proteomes" id="UP001596958">
    <property type="component" value="Unassembled WGS sequence"/>
</dbReference>